<name>A0A8S5MB95_9CAUD</name>
<dbReference type="EMBL" id="BK014865">
    <property type="protein sequence ID" value="DAD79440.1"/>
    <property type="molecule type" value="Genomic_DNA"/>
</dbReference>
<reference evidence="1" key="1">
    <citation type="journal article" date="2021" name="Proc. Natl. Acad. Sci. U.S.A.">
        <title>A Catalog of Tens of Thousands of Viruses from Human Metagenomes Reveals Hidden Associations with Chronic Diseases.</title>
        <authorList>
            <person name="Tisza M.J."/>
            <person name="Buck C.B."/>
        </authorList>
    </citation>
    <scope>NUCLEOTIDE SEQUENCE</scope>
    <source>
        <strain evidence="1">Ct7FW4</strain>
    </source>
</reference>
<sequence>MSGNKNVPQEVPVPMGQTKINFSYIVAESEQDCNEKNYFSVD</sequence>
<evidence type="ECO:0000313" key="1">
    <source>
        <dbReference type="EMBL" id="DAD79440.1"/>
    </source>
</evidence>
<protein>
    <submittedName>
        <fullName evidence="1">Uncharacterized protein</fullName>
    </submittedName>
</protein>
<organism evidence="1">
    <name type="scientific">Siphoviridae sp. ct7FW4</name>
    <dbReference type="NCBI Taxonomy" id="2826303"/>
    <lineage>
        <taxon>Viruses</taxon>
        <taxon>Duplodnaviria</taxon>
        <taxon>Heunggongvirae</taxon>
        <taxon>Uroviricota</taxon>
        <taxon>Caudoviricetes</taxon>
    </lineage>
</organism>
<proteinExistence type="predicted"/>
<accession>A0A8S5MB95</accession>